<name>A0ABS7P951_9SPHN</name>
<dbReference type="Proteomes" id="UP000759298">
    <property type="component" value="Unassembled WGS sequence"/>
</dbReference>
<reference evidence="1 2" key="1">
    <citation type="submission" date="2021-07" db="EMBL/GenBank/DDBJ databases">
        <title>Alteriqipengyuania abyssalis NZ-12B nov, sp.nov isolated from deep sea sponge in pacific ocean.</title>
        <authorList>
            <person name="Tareen S."/>
            <person name="Wink J."/>
        </authorList>
    </citation>
    <scope>NUCLEOTIDE SEQUENCE [LARGE SCALE GENOMIC DNA]</scope>
    <source>
        <strain evidence="1 2">NZ-12B</strain>
    </source>
</reference>
<proteinExistence type="predicted"/>
<gene>
    <name evidence="1" type="ORF">KYN89_00835</name>
</gene>
<sequence length="201" mass="22053">MMVEADQMPRVFQANIDRFYQRVIVPTLAGHRRHGVLTVGEAASMDAFLDHCAAQVDNHTADEAAKAFALTLDGLFERQLSRWAVAHGRNTQGLEKLLAACAQIASIDLDAIGISQDLHELHLVANVVRHGEGRSSADLQARAPDLWAIETNDFVDLAPGSTPASESLCIRVDDLKRYARAIILFWGHADPLPMAVREPIL</sequence>
<comment type="caution">
    <text evidence="1">The sequence shown here is derived from an EMBL/GenBank/DDBJ whole genome shotgun (WGS) entry which is preliminary data.</text>
</comment>
<organism evidence="1 2">
    <name type="scientific">Alteriqipengyuania abyssalis</name>
    <dbReference type="NCBI Taxonomy" id="2860200"/>
    <lineage>
        <taxon>Bacteria</taxon>
        <taxon>Pseudomonadati</taxon>
        <taxon>Pseudomonadota</taxon>
        <taxon>Alphaproteobacteria</taxon>
        <taxon>Sphingomonadales</taxon>
        <taxon>Erythrobacteraceae</taxon>
        <taxon>Alteriqipengyuania</taxon>
    </lineage>
</organism>
<evidence type="ECO:0000313" key="1">
    <source>
        <dbReference type="EMBL" id="MBY8335581.1"/>
    </source>
</evidence>
<protein>
    <submittedName>
        <fullName evidence="1">Uncharacterized protein</fullName>
    </submittedName>
</protein>
<dbReference type="EMBL" id="JAHWXP010000001">
    <property type="protein sequence ID" value="MBY8335581.1"/>
    <property type="molecule type" value="Genomic_DNA"/>
</dbReference>
<evidence type="ECO:0000313" key="2">
    <source>
        <dbReference type="Proteomes" id="UP000759298"/>
    </source>
</evidence>
<accession>A0ABS7P951</accession>
<keyword evidence="2" id="KW-1185">Reference proteome</keyword>
<dbReference type="RefSeq" id="WP_222823368.1">
    <property type="nucleotide sequence ID" value="NZ_JAHWXP010000001.1"/>
</dbReference>